<organism evidence="1">
    <name type="scientific">Acididesulfobacillus acetoxydans</name>
    <dbReference type="NCBI Taxonomy" id="1561005"/>
    <lineage>
        <taxon>Bacteria</taxon>
        <taxon>Bacillati</taxon>
        <taxon>Bacillota</taxon>
        <taxon>Clostridia</taxon>
        <taxon>Eubacteriales</taxon>
        <taxon>Peptococcaceae</taxon>
        <taxon>Acididesulfobacillus</taxon>
    </lineage>
</organism>
<dbReference type="Proteomes" id="UP000836597">
    <property type="component" value="Chromosome"/>
</dbReference>
<keyword evidence="3" id="KW-1185">Reference proteome</keyword>
<sequence length="96" mass="10798">MNIHITPQAAAVIRRRGGQVILFEGRLTGCVAGNIPAPMMEVGRPRRPPDHYIVVEEEGVAVYLDKVLRSYPGTAEISVVPHRWNKESLSFNYREN</sequence>
<dbReference type="InterPro" id="IPR049744">
    <property type="entry name" value="CC/Se_fam"/>
</dbReference>
<accession>A0A8S0WYI7</accession>
<dbReference type="NCBIfam" id="NF041239">
    <property type="entry name" value="Moor_selen_rel"/>
    <property type="match status" value="1"/>
</dbReference>
<name>A0A8S0WYI7_9FIRM</name>
<protein>
    <submittedName>
        <fullName evidence="1">Uncharacterized protein</fullName>
    </submittedName>
</protein>
<dbReference type="EMBL" id="LR746496">
    <property type="protein sequence ID" value="CAA7601511.1"/>
    <property type="molecule type" value="Genomic_DNA"/>
</dbReference>
<proteinExistence type="predicted"/>
<reference evidence="2" key="1">
    <citation type="submission" date="2014-11" db="EMBL/GenBank/DDBJ databases">
        <authorList>
            <person name="Hornung B.V."/>
        </authorList>
    </citation>
    <scope>NUCLEOTIDE SEQUENCE</scope>
    <source>
        <strain evidence="2">INE</strain>
    </source>
</reference>
<evidence type="ECO:0000313" key="3">
    <source>
        <dbReference type="Proteomes" id="UP001071230"/>
    </source>
</evidence>
<dbReference type="KEGG" id="aacx:DEACI_2178"/>
<evidence type="ECO:0000313" key="2">
    <source>
        <dbReference type="EMBL" id="CEJ06998.1"/>
    </source>
</evidence>
<dbReference type="AlphaFoldDB" id="A0A8S0WYI7"/>
<dbReference type="RefSeq" id="WP_240985031.1">
    <property type="nucleotide sequence ID" value="NZ_CDGJ01000037.1"/>
</dbReference>
<dbReference type="Proteomes" id="UP001071230">
    <property type="component" value="Unassembled WGS sequence"/>
</dbReference>
<dbReference type="EMBL" id="CDGJ01000037">
    <property type="protein sequence ID" value="CEJ06998.1"/>
    <property type="molecule type" value="Genomic_DNA"/>
</dbReference>
<reference evidence="1" key="2">
    <citation type="submission" date="2020-01" db="EMBL/GenBank/DDBJ databases">
        <authorList>
            <person name="Hornung B."/>
        </authorList>
    </citation>
    <scope>NUCLEOTIDE SEQUENCE</scope>
    <source>
        <strain evidence="1">PacBioINE</strain>
    </source>
</reference>
<evidence type="ECO:0000313" key="1">
    <source>
        <dbReference type="EMBL" id="CAA7601511.1"/>
    </source>
</evidence>
<gene>
    <name evidence="2" type="ORF">DEACI_1452</name>
    <name evidence="1" type="ORF">DEACI_2178</name>
</gene>